<protein>
    <submittedName>
        <fullName evidence="2">Uncharacterized protein</fullName>
    </submittedName>
</protein>
<reference evidence="2 3" key="1">
    <citation type="submission" date="2006-10" db="EMBL/GenBank/DDBJ databases">
        <title>The Genome Sequence of Batrachochytrium dendrobatidis JEL423.</title>
        <authorList>
            <consortium name="The Broad Institute Genome Sequencing Platform"/>
            <person name="Birren B."/>
            <person name="Lander E."/>
            <person name="Galagan J."/>
            <person name="Cuomo C."/>
            <person name="Devon K."/>
            <person name="Jaffe D."/>
            <person name="Butler J."/>
            <person name="Alvarez P."/>
            <person name="Gnerre S."/>
            <person name="Grabherr M."/>
            <person name="Kleber M."/>
            <person name="Mauceli E."/>
            <person name="Brockman W."/>
            <person name="Young S."/>
            <person name="LaButti K."/>
            <person name="Sykes S."/>
            <person name="DeCaprio D."/>
            <person name="Crawford M."/>
            <person name="Koehrsen M."/>
            <person name="Engels R."/>
            <person name="Montgomery P."/>
            <person name="Pearson M."/>
            <person name="Howarth C."/>
            <person name="Larson L."/>
            <person name="White J."/>
            <person name="O'Leary S."/>
            <person name="Kodira C."/>
            <person name="Zeng Q."/>
            <person name="Yandava C."/>
            <person name="Alvarado L."/>
            <person name="Longcore J."/>
            <person name="James T."/>
        </authorList>
    </citation>
    <scope>NUCLEOTIDE SEQUENCE [LARGE SCALE GENOMIC DNA]</scope>
    <source>
        <strain evidence="2 3">JEL423</strain>
    </source>
</reference>
<reference evidence="2 3" key="2">
    <citation type="submission" date="2016-05" db="EMBL/GenBank/DDBJ databases">
        <title>Lineage-specific infection strategies underlie the spectrum of fungal disease in amphibians.</title>
        <authorList>
            <person name="Cuomo C.A."/>
            <person name="Farrer R.A."/>
            <person name="James T."/>
            <person name="Longcore J."/>
            <person name="Birren B."/>
        </authorList>
    </citation>
    <scope>NUCLEOTIDE SEQUENCE [LARGE SCALE GENOMIC DNA]</scope>
    <source>
        <strain evidence="2 3">JEL423</strain>
    </source>
</reference>
<name>A0A177WPB8_BATDL</name>
<keyword evidence="1" id="KW-0472">Membrane</keyword>
<organism evidence="2 3">
    <name type="scientific">Batrachochytrium dendrobatidis (strain JEL423)</name>
    <dbReference type="NCBI Taxonomy" id="403673"/>
    <lineage>
        <taxon>Eukaryota</taxon>
        <taxon>Fungi</taxon>
        <taxon>Fungi incertae sedis</taxon>
        <taxon>Chytridiomycota</taxon>
        <taxon>Chytridiomycota incertae sedis</taxon>
        <taxon>Chytridiomycetes</taxon>
        <taxon>Rhizophydiales</taxon>
        <taxon>Rhizophydiales incertae sedis</taxon>
        <taxon>Batrachochytrium</taxon>
    </lineage>
</organism>
<evidence type="ECO:0000256" key="1">
    <source>
        <dbReference type="SAM" id="Phobius"/>
    </source>
</evidence>
<proteinExistence type="predicted"/>
<dbReference type="EMBL" id="DS022306">
    <property type="protein sequence ID" value="OAJ41967.1"/>
    <property type="molecule type" value="Genomic_DNA"/>
</dbReference>
<dbReference type="AlphaFoldDB" id="A0A177WPB8"/>
<dbReference type="SUPFAM" id="SSF52540">
    <property type="entry name" value="P-loop containing nucleoside triphosphate hydrolases"/>
    <property type="match status" value="1"/>
</dbReference>
<dbReference type="Proteomes" id="UP000077115">
    <property type="component" value="Unassembled WGS sequence"/>
</dbReference>
<dbReference type="VEuPathDB" id="FungiDB:BDEG_25486"/>
<keyword evidence="1" id="KW-0812">Transmembrane</keyword>
<sequence length="670" mass="76227">MSRDVVQNTVTSLSASGGRHLASLIHSFTRLLGPAAYGASPSAIHDHNRIRWLLIGSLTVAGIFSTNSIINLFFYTNSKQSSTSSKSNHSTGAKQHPQNSQLAKNELMMESVDVLQTECLSDNTQSFVPQSRHSSNRLSCVLVPDISPDSIFIQKIVDFLIRPNNTNFDINCSTDLHISDYLFQQQSKPPSLSLPLFQAQQDHLINEIKSAKRPRHPLLVEGGPGIGKGASLHTFVQSQSQLRPAFYLKLDNVLSKLGVHQSFDTFQHLQTDLCNDSFSDQTVLASNTDIEQPEMSNSCYIAESWRSAIETIFGLDYLRQEQLYDANGDPLNMLSASFDHITEALRLIRAKSRYGPTLLVIDNLELLFNGREPLVDTYLAFMSSFTWMLQCESEGILDLIFCSSSKSVMPAMKRFPGYDKRLRYRSVESVDDLDVIDYLLDQVNPTISKDRQFTEETAYKFVETFEGNLTELYQYCRSTLSVSEFIAQREDSFLQYLKEHIPTNPHTQKHNSLNPYAPPVKEDADFKDIILEMIMRNGVISLAMMDSERLNLIEVLVEKNFLRWRDARIRRRHQDRAMGLKVRRIRASSIASTSIDIASEVSGETMETNVDGSSEWKPRPLSGVYEQDMLLLEQQMDDPFAFLRRGDTELVWYNRLVGNVCERWFNENAW</sequence>
<dbReference type="OrthoDB" id="2155351at2759"/>
<dbReference type="InterPro" id="IPR027417">
    <property type="entry name" value="P-loop_NTPase"/>
</dbReference>
<accession>A0A177WPB8</accession>
<feature type="transmembrane region" description="Helical" evidence="1">
    <location>
        <begin position="52"/>
        <end position="75"/>
    </location>
</feature>
<gene>
    <name evidence="2" type="ORF">BDEG_25486</name>
</gene>
<evidence type="ECO:0000313" key="3">
    <source>
        <dbReference type="Proteomes" id="UP000077115"/>
    </source>
</evidence>
<keyword evidence="1" id="KW-1133">Transmembrane helix</keyword>
<evidence type="ECO:0000313" key="2">
    <source>
        <dbReference type="EMBL" id="OAJ41967.1"/>
    </source>
</evidence>